<protein>
    <recommendedName>
        <fullName evidence="4">DUF2141 domain-containing protein</fullName>
    </recommendedName>
</protein>
<feature type="chain" id="PRO_5015693501" description="DUF2141 domain-containing protein" evidence="1">
    <location>
        <begin position="26"/>
        <end position="168"/>
    </location>
</feature>
<dbReference type="OrthoDB" id="7189112at2"/>
<name>A0A2U2J687_9SPHN</name>
<gene>
    <name evidence="2" type="ORF">DF286_02885</name>
</gene>
<organism evidence="2 3">
    <name type="scientific">Allosphingosinicella humi</name>
    <dbReference type="NCBI Taxonomy" id="2068657"/>
    <lineage>
        <taxon>Bacteria</taxon>
        <taxon>Pseudomonadati</taxon>
        <taxon>Pseudomonadota</taxon>
        <taxon>Alphaproteobacteria</taxon>
        <taxon>Sphingomonadales</taxon>
        <taxon>Sphingomonadaceae</taxon>
        <taxon>Allosphingosinicella</taxon>
    </lineage>
</organism>
<proteinExistence type="predicted"/>
<dbReference type="AlphaFoldDB" id="A0A2U2J687"/>
<dbReference type="InterPro" id="IPR018673">
    <property type="entry name" value="DUF2141"/>
</dbReference>
<keyword evidence="1" id="KW-0732">Signal</keyword>
<evidence type="ECO:0000256" key="1">
    <source>
        <dbReference type="SAM" id="SignalP"/>
    </source>
</evidence>
<dbReference type="Proteomes" id="UP000245916">
    <property type="component" value="Unassembled WGS sequence"/>
</dbReference>
<comment type="caution">
    <text evidence="2">The sequence shown here is derived from an EMBL/GenBank/DDBJ whole genome shotgun (WGS) entry which is preliminary data.</text>
</comment>
<evidence type="ECO:0008006" key="4">
    <source>
        <dbReference type="Google" id="ProtNLM"/>
    </source>
</evidence>
<sequence length="168" mass="17947">MVMFKLMSTIVVGALAIVAPAAAQAALGPDAASCRPGASEPAFLVNVDGFKNRDGRVRVQLYPANSKFLQKGEWLRRIDLPVTRSGPMRVCVAAPKAGTYAIAVRHDTKGNGSDWNDGGGFSRNPSISLFDLKPKYQEVAISVGDGVKPVDVVLNYRRGLSVGPVRHN</sequence>
<keyword evidence="3" id="KW-1185">Reference proteome</keyword>
<dbReference type="EMBL" id="QFFF01000001">
    <property type="protein sequence ID" value="PWG03801.1"/>
    <property type="molecule type" value="Genomic_DNA"/>
</dbReference>
<feature type="signal peptide" evidence="1">
    <location>
        <begin position="1"/>
        <end position="25"/>
    </location>
</feature>
<evidence type="ECO:0000313" key="2">
    <source>
        <dbReference type="EMBL" id="PWG03801.1"/>
    </source>
</evidence>
<dbReference type="Pfam" id="PF09912">
    <property type="entry name" value="DUF2141"/>
    <property type="match status" value="1"/>
</dbReference>
<reference evidence="2 3" key="1">
    <citation type="submission" date="2018-05" db="EMBL/GenBank/DDBJ databases">
        <title>Genome of Sphingosinicella humi QZX222.</title>
        <authorList>
            <person name="Qiao Z."/>
            <person name="Wang G."/>
        </authorList>
    </citation>
    <scope>NUCLEOTIDE SEQUENCE [LARGE SCALE GENOMIC DNA]</scope>
    <source>
        <strain evidence="2 3">QZX222</strain>
    </source>
</reference>
<accession>A0A2U2J687</accession>
<evidence type="ECO:0000313" key="3">
    <source>
        <dbReference type="Proteomes" id="UP000245916"/>
    </source>
</evidence>